<keyword evidence="2" id="KW-0689">Ribosomal protein</keyword>
<evidence type="ECO:0000259" key="5">
    <source>
        <dbReference type="Pfam" id="PF01248"/>
    </source>
</evidence>
<accession>A0A6A5BKZ5</accession>
<evidence type="ECO:0000256" key="4">
    <source>
        <dbReference type="SAM" id="MobiDB-lite"/>
    </source>
</evidence>
<dbReference type="InterPro" id="IPR039109">
    <property type="entry name" value="Ribosomal_eL30-like"/>
</dbReference>
<protein>
    <recommendedName>
        <fullName evidence="5">Ribosomal protein eL8/eL30/eS12/Gadd45 domain-containing protein</fullName>
    </recommendedName>
</protein>
<feature type="compositionally biased region" description="Low complexity" evidence="4">
    <location>
        <begin position="21"/>
        <end position="39"/>
    </location>
</feature>
<dbReference type="GO" id="GO:0005840">
    <property type="term" value="C:ribosome"/>
    <property type="evidence" value="ECO:0007669"/>
    <property type="project" value="UniProtKB-KW"/>
</dbReference>
<dbReference type="InterPro" id="IPR029064">
    <property type="entry name" value="Ribosomal_eL30-like_sf"/>
</dbReference>
<feature type="domain" description="Ribosomal protein eL8/eL30/eS12/Gadd45" evidence="5">
    <location>
        <begin position="47"/>
        <end position="139"/>
    </location>
</feature>
<dbReference type="VEuPathDB" id="AmoebaDB:FDP41_006198"/>
<dbReference type="OrthoDB" id="1928736at2759"/>
<dbReference type="PANTHER" id="PTHR11449">
    <property type="entry name" value="RIBOSOMAL PROTEIN L30"/>
    <property type="match status" value="1"/>
</dbReference>
<evidence type="ECO:0000313" key="7">
    <source>
        <dbReference type="Proteomes" id="UP000444721"/>
    </source>
</evidence>
<evidence type="ECO:0000256" key="3">
    <source>
        <dbReference type="ARBA" id="ARBA00023274"/>
    </source>
</evidence>
<dbReference type="PROSITE" id="PS00993">
    <property type="entry name" value="RIBOSOMAL_L30E_2"/>
    <property type="match status" value="1"/>
</dbReference>
<keyword evidence="7" id="KW-1185">Reference proteome</keyword>
<sequence length="148" mass="16460">MLSKKKYSPKPFSISPEMSSQTKKTAETTTATTAPQQQQGKKKTSENINARLQLVMKSGKFSLGYSETMKNLRQAKAKLVIVSNNIPPIRKSEIEYYSMLSHADIYFYPGNNVELGTACGRYHSVGVMSVLEAGDSDIIRAVKMMQTQ</sequence>
<dbReference type="RefSeq" id="XP_044559437.1">
    <property type="nucleotide sequence ID" value="XM_044709806.1"/>
</dbReference>
<dbReference type="GeneID" id="68113416"/>
<keyword evidence="3" id="KW-0687">Ribonucleoprotein</keyword>
<feature type="region of interest" description="Disordered" evidence="4">
    <location>
        <begin position="1"/>
        <end position="48"/>
    </location>
</feature>
<dbReference type="Pfam" id="PF01248">
    <property type="entry name" value="Ribosomal_L7Ae"/>
    <property type="match status" value="1"/>
</dbReference>
<evidence type="ECO:0000256" key="2">
    <source>
        <dbReference type="ARBA" id="ARBA00022980"/>
    </source>
</evidence>
<name>A0A6A5BKZ5_NAEFO</name>
<comment type="caution">
    <text evidence="6">The sequence shown here is derived from an EMBL/GenBank/DDBJ whole genome shotgun (WGS) entry which is preliminary data.</text>
</comment>
<comment type="similarity">
    <text evidence="1">Belongs to the eukaryotic ribosomal protein eL30 family.</text>
</comment>
<dbReference type="AlphaFoldDB" id="A0A6A5BKZ5"/>
<dbReference type="FunFam" id="3.30.1330.30:FF:000001">
    <property type="entry name" value="60S ribosomal protein L30"/>
    <property type="match status" value="1"/>
</dbReference>
<proteinExistence type="inferred from homology"/>
<dbReference type="SUPFAM" id="SSF55315">
    <property type="entry name" value="L30e-like"/>
    <property type="match status" value="1"/>
</dbReference>
<dbReference type="InterPro" id="IPR004038">
    <property type="entry name" value="Ribosomal_eL8/eL30/eS12/Gad45"/>
</dbReference>
<dbReference type="EMBL" id="VFQX01000051">
    <property type="protein sequence ID" value="KAF0974724.1"/>
    <property type="molecule type" value="Genomic_DNA"/>
</dbReference>
<dbReference type="VEuPathDB" id="AmoebaDB:NfTy_077550"/>
<evidence type="ECO:0000313" key="6">
    <source>
        <dbReference type="EMBL" id="KAF0974724.1"/>
    </source>
</evidence>
<organism evidence="6 7">
    <name type="scientific">Naegleria fowleri</name>
    <name type="common">Brain eating amoeba</name>
    <dbReference type="NCBI Taxonomy" id="5763"/>
    <lineage>
        <taxon>Eukaryota</taxon>
        <taxon>Discoba</taxon>
        <taxon>Heterolobosea</taxon>
        <taxon>Tetramitia</taxon>
        <taxon>Eutetramitia</taxon>
        <taxon>Vahlkampfiidae</taxon>
        <taxon>Naegleria</taxon>
    </lineage>
</organism>
<dbReference type="OMA" id="YFQGGNN"/>
<reference evidence="6 7" key="1">
    <citation type="journal article" date="2019" name="Sci. Rep.">
        <title>Nanopore sequencing improves the draft genome of the human pathogenic amoeba Naegleria fowleri.</title>
        <authorList>
            <person name="Liechti N."/>
            <person name="Schurch N."/>
            <person name="Bruggmann R."/>
            <person name="Wittwer M."/>
        </authorList>
    </citation>
    <scope>NUCLEOTIDE SEQUENCE [LARGE SCALE GENOMIC DNA]</scope>
    <source>
        <strain evidence="6 7">ATCC 30894</strain>
    </source>
</reference>
<dbReference type="Gene3D" id="3.30.1330.30">
    <property type="match status" value="1"/>
</dbReference>
<dbReference type="NCBIfam" id="NF002172">
    <property type="entry name" value="PRK01018.1"/>
    <property type="match status" value="1"/>
</dbReference>
<dbReference type="GO" id="GO:1990904">
    <property type="term" value="C:ribonucleoprotein complex"/>
    <property type="evidence" value="ECO:0007669"/>
    <property type="project" value="UniProtKB-KW"/>
</dbReference>
<dbReference type="Proteomes" id="UP000444721">
    <property type="component" value="Unassembled WGS sequence"/>
</dbReference>
<dbReference type="GO" id="GO:0003723">
    <property type="term" value="F:RNA binding"/>
    <property type="evidence" value="ECO:0007669"/>
    <property type="project" value="InterPro"/>
</dbReference>
<evidence type="ECO:0000256" key="1">
    <source>
        <dbReference type="ARBA" id="ARBA00007326"/>
    </source>
</evidence>
<gene>
    <name evidence="6" type="ORF">FDP41_006198</name>
</gene>
<dbReference type="InterPro" id="IPR022991">
    <property type="entry name" value="Ribosomal_eL30_CS"/>
</dbReference>